<dbReference type="GO" id="GO:0005737">
    <property type="term" value="C:cytoplasm"/>
    <property type="evidence" value="ECO:0007669"/>
    <property type="project" value="UniProtKB-SubCell"/>
</dbReference>
<dbReference type="GO" id="GO:0005634">
    <property type="term" value="C:nucleus"/>
    <property type="evidence" value="ECO:0007669"/>
    <property type="project" value="UniProtKB-SubCell"/>
</dbReference>
<name>A0A2K3LNM5_TRIPR</name>
<dbReference type="InterPro" id="IPR039768">
    <property type="entry name" value="Nmd3"/>
</dbReference>
<gene>
    <name evidence="3" type="ORF">L195_g036125</name>
</gene>
<sequence>MCLRCLCSEVDITEELLRHLVLVHCSECESYLQPPRTWDKSLLTSRDLVEYIVLTLEVVSSKVGSSEVTMCGTEYVLADVQVARKANRNDAEYDKHKGHIPEVILIKKIDEEKWRYRKHSSWRSLSMEFDDEDEIGAYDDSILEKILNDFE</sequence>
<protein>
    <recommendedName>
        <fullName evidence="1">60S ribosomal export protein NMD3</fullName>
    </recommendedName>
</protein>
<organism evidence="3 4">
    <name type="scientific">Trifolium pratense</name>
    <name type="common">Red clover</name>
    <dbReference type="NCBI Taxonomy" id="57577"/>
    <lineage>
        <taxon>Eukaryota</taxon>
        <taxon>Viridiplantae</taxon>
        <taxon>Streptophyta</taxon>
        <taxon>Embryophyta</taxon>
        <taxon>Tracheophyta</taxon>
        <taxon>Spermatophyta</taxon>
        <taxon>Magnoliopsida</taxon>
        <taxon>eudicotyledons</taxon>
        <taxon>Gunneridae</taxon>
        <taxon>Pentapetalae</taxon>
        <taxon>rosids</taxon>
        <taxon>fabids</taxon>
        <taxon>Fabales</taxon>
        <taxon>Fabaceae</taxon>
        <taxon>Papilionoideae</taxon>
        <taxon>50 kb inversion clade</taxon>
        <taxon>NPAAA clade</taxon>
        <taxon>Hologalegina</taxon>
        <taxon>IRL clade</taxon>
        <taxon>Trifolieae</taxon>
        <taxon>Trifolium</taxon>
    </lineage>
</organism>
<dbReference type="GO" id="GO:0043023">
    <property type="term" value="F:ribosomal large subunit binding"/>
    <property type="evidence" value="ECO:0007669"/>
    <property type="project" value="InterPro"/>
</dbReference>
<proteinExistence type="inferred from homology"/>
<keyword evidence="1" id="KW-0539">Nucleus</keyword>
<feature type="non-terminal residue" evidence="3">
    <location>
        <position position="151"/>
    </location>
</feature>
<accession>A0A2K3LNM5</accession>
<dbReference type="InterPro" id="IPR007064">
    <property type="entry name" value="Nmd3_N"/>
</dbReference>
<reference evidence="3 4" key="2">
    <citation type="journal article" date="2017" name="Front. Plant Sci.">
        <title>Gene Classification and Mining of Molecular Markers Useful in Red Clover (Trifolium pratense) Breeding.</title>
        <authorList>
            <person name="Istvanek J."/>
            <person name="Dluhosova J."/>
            <person name="Dluhos P."/>
            <person name="Patkova L."/>
            <person name="Nedelnik J."/>
            <person name="Repkova J."/>
        </authorList>
    </citation>
    <scope>NUCLEOTIDE SEQUENCE [LARGE SCALE GENOMIC DNA]</scope>
    <source>
        <strain evidence="4">cv. Tatra</strain>
        <tissue evidence="3">Young leaves</tissue>
    </source>
</reference>
<dbReference type="AlphaFoldDB" id="A0A2K3LNM5"/>
<comment type="caution">
    <text evidence="3">The sequence shown here is derived from an EMBL/GenBank/DDBJ whole genome shotgun (WGS) entry which is preliminary data.</text>
</comment>
<keyword evidence="1" id="KW-0813">Transport</keyword>
<comment type="function">
    <text evidence="1">Acts as an adapter for the XPO1/CRM1-mediated export of the 60S ribosomal subunit.</text>
</comment>
<dbReference type="PANTHER" id="PTHR12746">
    <property type="entry name" value="NONSENSE-MEDIATED MRNA DECAY PROTEIN 3"/>
    <property type="match status" value="1"/>
</dbReference>
<dbReference type="PANTHER" id="PTHR12746:SF2">
    <property type="entry name" value="60S RIBOSOMAL EXPORT PROTEIN NMD3"/>
    <property type="match status" value="1"/>
</dbReference>
<dbReference type="GO" id="GO:0015031">
    <property type="term" value="P:protein transport"/>
    <property type="evidence" value="ECO:0007669"/>
    <property type="project" value="UniProtKB-KW"/>
</dbReference>
<comment type="similarity">
    <text evidence="1">Belongs to the NMD3 family.</text>
</comment>
<reference evidence="3 4" key="1">
    <citation type="journal article" date="2014" name="Am. J. Bot.">
        <title>Genome assembly and annotation for red clover (Trifolium pratense; Fabaceae).</title>
        <authorList>
            <person name="Istvanek J."/>
            <person name="Jaros M."/>
            <person name="Krenek A."/>
            <person name="Repkova J."/>
        </authorList>
    </citation>
    <scope>NUCLEOTIDE SEQUENCE [LARGE SCALE GENOMIC DNA]</scope>
    <source>
        <strain evidence="4">cv. Tatra</strain>
        <tissue evidence="3">Young leaves</tissue>
    </source>
</reference>
<feature type="domain" description="Nmd3 N-terminal" evidence="2">
    <location>
        <begin position="1"/>
        <end position="63"/>
    </location>
</feature>
<comment type="subcellular location">
    <subcellularLocation>
        <location evidence="1">Cytoplasm</location>
    </subcellularLocation>
    <subcellularLocation>
        <location evidence="1">Nucleus</location>
    </subcellularLocation>
</comment>
<dbReference type="Pfam" id="PF04981">
    <property type="entry name" value="NMD3"/>
    <property type="match status" value="1"/>
</dbReference>
<keyword evidence="1" id="KW-0653">Protein transport</keyword>
<dbReference type="EMBL" id="ASHM01037320">
    <property type="protein sequence ID" value="PNX80129.1"/>
    <property type="molecule type" value="Genomic_DNA"/>
</dbReference>
<evidence type="ECO:0000313" key="3">
    <source>
        <dbReference type="EMBL" id="PNX80129.1"/>
    </source>
</evidence>
<keyword evidence="1" id="KW-0963">Cytoplasm</keyword>
<dbReference type="Proteomes" id="UP000236291">
    <property type="component" value="Unassembled WGS sequence"/>
</dbReference>
<dbReference type="GO" id="GO:0000055">
    <property type="term" value="P:ribosomal large subunit export from nucleus"/>
    <property type="evidence" value="ECO:0007669"/>
    <property type="project" value="TreeGrafter"/>
</dbReference>
<evidence type="ECO:0000256" key="1">
    <source>
        <dbReference type="RuleBase" id="RU364108"/>
    </source>
</evidence>
<evidence type="ECO:0000259" key="2">
    <source>
        <dbReference type="Pfam" id="PF04981"/>
    </source>
</evidence>
<dbReference type="STRING" id="57577.A0A2K3LNM5"/>
<evidence type="ECO:0000313" key="4">
    <source>
        <dbReference type="Proteomes" id="UP000236291"/>
    </source>
</evidence>